<dbReference type="PROSITE" id="PS00847">
    <property type="entry name" value="MCM_1"/>
    <property type="match status" value="1"/>
</dbReference>
<dbReference type="EC" id="3.6.4.12" evidence="3 14"/>
<feature type="region of interest" description="Disordered" evidence="15">
    <location>
        <begin position="91"/>
        <end position="148"/>
    </location>
</feature>
<protein>
    <recommendedName>
        <fullName evidence="12 14">DNA replication licensing factor MCM6</fullName>
        <ecNumber evidence="3 14">3.6.4.12</ecNumber>
    </recommendedName>
</protein>
<evidence type="ECO:0000256" key="9">
    <source>
        <dbReference type="ARBA" id="ARBA00023125"/>
    </source>
</evidence>
<dbReference type="PANTHER" id="PTHR11630:SF43">
    <property type="entry name" value="DNA REPLICATION LICENSING FACTOR MCM6"/>
    <property type="match status" value="1"/>
</dbReference>
<dbReference type="InterPro" id="IPR012340">
    <property type="entry name" value="NA-bd_OB-fold"/>
</dbReference>
<evidence type="ECO:0000256" key="3">
    <source>
        <dbReference type="ARBA" id="ARBA00012551"/>
    </source>
</evidence>
<dbReference type="GO" id="GO:0042555">
    <property type="term" value="C:MCM complex"/>
    <property type="evidence" value="ECO:0007669"/>
    <property type="project" value="UniProtKB-UniRule"/>
</dbReference>
<evidence type="ECO:0000259" key="16">
    <source>
        <dbReference type="PROSITE" id="PS50051"/>
    </source>
</evidence>
<evidence type="ECO:0000313" key="17">
    <source>
        <dbReference type="EMBL" id="KKA19869.1"/>
    </source>
</evidence>
<reference evidence="17 18" key="1">
    <citation type="submission" date="2015-04" db="EMBL/GenBank/DDBJ databases">
        <authorList>
            <person name="Heijne W.H."/>
            <person name="Fedorova N.D."/>
            <person name="Nierman W.C."/>
            <person name="Vollebregt A.W."/>
            <person name="Zhao Z."/>
            <person name="Wu L."/>
            <person name="Kumar M."/>
            <person name="Stam H."/>
            <person name="van den Berg M.A."/>
            <person name="Pel H.J."/>
        </authorList>
    </citation>
    <scope>NUCLEOTIDE SEQUENCE [LARGE SCALE GENOMIC DNA]</scope>
    <source>
        <strain evidence="17 18">CBS 393.64</strain>
    </source>
</reference>
<comment type="catalytic activity">
    <reaction evidence="14">
        <text>ATP + H2O = ADP + phosphate + H(+)</text>
        <dbReference type="Rhea" id="RHEA:13065"/>
        <dbReference type="ChEBI" id="CHEBI:15377"/>
        <dbReference type="ChEBI" id="CHEBI:15378"/>
        <dbReference type="ChEBI" id="CHEBI:30616"/>
        <dbReference type="ChEBI" id="CHEBI:43474"/>
        <dbReference type="ChEBI" id="CHEBI:456216"/>
        <dbReference type="EC" id="3.6.4.12"/>
    </reaction>
</comment>
<dbReference type="PROSITE" id="PS50051">
    <property type="entry name" value="MCM_2"/>
    <property type="match status" value="1"/>
</dbReference>
<dbReference type="EMBL" id="LASV01000308">
    <property type="protein sequence ID" value="KKA19869.1"/>
    <property type="molecule type" value="Genomic_DNA"/>
</dbReference>
<evidence type="ECO:0000256" key="4">
    <source>
        <dbReference type="ARBA" id="ARBA00022705"/>
    </source>
</evidence>
<dbReference type="GO" id="GO:0006279">
    <property type="term" value="P:premeiotic DNA replication"/>
    <property type="evidence" value="ECO:0007669"/>
    <property type="project" value="EnsemblFungi"/>
</dbReference>
<evidence type="ECO:0000256" key="12">
    <source>
        <dbReference type="ARBA" id="ARBA00073495"/>
    </source>
</evidence>
<gene>
    <name evidence="17" type="ORF">T310_6132</name>
</gene>
<dbReference type="InterPro" id="IPR027417">
    <property type="entry name" value="P-loop_NTPase"/>
</dbReference>
<evidence type="ECO:0000256" key="14">
    <source>
        <dbReference type="RuleBase" id="RU368064"/>
    </source>
</evidence>
<dbReference type="GO" id="GO:0000785">
    <property type="term" value="C:chromatin"/>
    <property type="evidence" value="ECO:0007669"/>
    <property type="project" value="EnsemblFungi"/>
</dbReference>
<comment type="function">
    <text evidence="14">Acts as component of the MCM2-7 complex (MCM complex) which is the replicative helicase essential for 'once per cell cycle' DNA replication initiation and elongation in eukaryotic cells. The active ATPase sites in the MCM2-7 ring are formed through the interaction surfaces of two neighboring subunits such that a critical structure of a conserved arginine finger motif is provided in trans relative to the ATP-binding site of the Walker A box of the adjacent subunit. The six ATPase active sites, however, are likely to contribute differentially to the complex helicase activity.</text>
</comment>
<keyword evidence="11 14" id="KW-0131">Cell cycle</keyword>
<dbReference type="GeneID" id="25318444"/>
<dbReference type="GO" id="GO:0003727">
    <property type="term" value="F:single-stranded RNA binding"/>
    <property type="evidence" value="ECO:0007669"/>
    <property type="project" value="EnsemblFungi"/>
</dbReference>
<dbReference type="InterPro" id="IPR031327">
    <property type="entry name" value="MCM"/>
</dbReference>
<dbReference type="Pfam" id="PF17207">
    <property type="entry name" value="MCM_OB"/>
    <property type="match status" value="1"/>
</dbReference>
<dbReference type="GO" id="GO:0003697">
    <property type="term" value="F:single-stranded DNA binding"/>
    <property type="evidence" value="ECO:0007669"/>
    <property type="project" value="EnsemblFungi"/>
</dbReference>
<dbReference type="FunFam" id="2.20.28.10:FF:000003">
    <property type="entry name" value="DNA helicase"/>
    <property type="match status" value="1"/>
</dbReference>
<evidence type="ECO:0000256" key="5">
    <source>
        <dbReference type="ARBA" id="ARBA00022741"/>
    </source>
</evidence>
<dbReference type="InterPro" id="IPR018525">
    <property type="entry name" value="MCM_CS"/>
</dbReference>
<dbReference type="PRINTS" id="PR01657">
    <property type="entry name" value="MCMFAMILY"/>
</dbReference>
<name>A0A0F4YNQ0_RASE3</name>
<dbReference type="Pfam" id="PF17855">
    <property type="entry name" value="MCM_lid"/>
    <property type="match status" value="1"/>
</dbReference>
<dbReference type="RefSeq" id="XP_013326481.1">
    <property type="nucleotide sequence ID" value="XM_013471027.1"/>
</dbReference>
<dbReference type="GO" id="GO:0000727">
    <property type="term" value="P:double-strand break repair via break-induced replication"/>
    <property type="evidence" value="ECO:0007669"/>
    <property type="project" value="EnsemblFungi"/>
</dbReference>
<dbReference type="Proteomes" id="UP000053958">
    <property type="component" value="Unassembled WGS sequence"/>
</dbReference>
<dbReference type="GO" id="GO:0005524">
    <property type="term" value="F:ATP binding"/>
    <property type="evidence" value="ECO:0007669"/>
    <property type="project" value="UniProtKB-UniRule"/>
</dbReference>
<evidence type="ECO:0000256" key="6">
    <source>
        <dbReference type="ARBA" id="ARBA00022801"/>
    </source>
</evidence>
<evidence type="ECO:0000256" key="7">
    <source>
        <dbReference type="ARBA" id="ARBA00022806"/>
    </source>
</evidence>
<evidence type="ECO:0000256" key="8">
    <source>
        <dbReference type="ARBA" id="ARBA00022840"/>
    </source>
</evidence>
<dbReference type="Gene3D" id="2.20.28.10">
    <property type="match status" value="1"/>
</dbReference>
<keyword evidence="7 14" id="KW-0347">Helicase</keyword>
<feature type="region of interest" description="Disordered" evidence="15">
    <location>
        <begin position="969"/>
        <end position="1025"/>
    </location>
</feature>
<accession>A0A0F4YNQ0</accession>
<dbReference type="OrthoDB" id="1744952at2759"/>
<dbReference type="InterPro" id="IPR041024">
    <property type="entry name" value="Mcm6_C"/>
</dbReference>
<keyword evidence="4 14" id="KW-0235">DNA replication</keyword>
<evidence type="ECO:0000256" key="11">
    <source>
        <dbReference type="ARBA" id="ARBA00023306"/>
    </source>
</evidence>
<dbReference type="GO" id="GO:0006271">
    <property type="term" value="P:DNA strand elongation involved in DNA replication"/>
    <property type="evidence" value="ECO:0007669"/>
    <property type="project" value="EnsemblFungi"/>
</dbReference>
<evidence type="ECO:0000256" key="10">
    <source>
        <dbReference type="ARBA" id="ARBA00023242"/>
    </source>
</evidence>
<dbReference type="GO" id="GO:0033679">
    <property type="term" value="F:3'-5' DNA/RNA helicase activity"/>
    <property type="evidence" value="ECO:0007669"/>
    <property type="project" value="EnsemblFungi"/>
</dbReference>
<dbReference type="STRING" id="1408163.A0A0F4YNQ0"/>
<dbReference type="Gene3D" id="3.30.1640.10">
    <property type="entry name" value="mini-chromosome maintenance (MCM) complex, chain A, domain 1"/>
    <property type="match status" value="1"/>
</dbReference>
<keyword evidence="8 13" id="KW-0067">ATP-binding</keyword>
<dbReference type="Pfam" id="PF18263">
    <property type="entry name" value="WHD_MCM6"/>
    <property type="match status" value="1"/>
</dbReference>
<comment type="similarity">
    <text evidence="2 13">Belongs to the MCM family.</text>
</comment>
<evidence type="ECO:0000256" key="15">
    <source>
        <dbReference type="SAM" id="MobiDB-lite"/>
    </source>
</evidence>
<dbReference type="Pfam" id="PF00493">
    <property type="entry name" value="MCM"/>
    <property type="match status" value="1"/>
</dbReference>
<dbReference type="InterPro" id="IPR008049">
    <property type="entry name" value="MCM6"/>
</dbReference>
<dbReference type="PRINTS" id="PR01662">
    <property type="entry name" value="MCMPROTEIN6"/>
</dbReference>
<dbReference type="InterPro" id="IPR027925">
    <property type="entry name" value="MCM_N"/>
</dbReference>
<dbReference type="CDD" id="cd17757">
    <property type="entry name" value="MCM6"/>
    <property type="match status" value="1"/>
</dbReference>
<dbReference type="InterPro" id="IPR033762">
    <property type="entry name" value="MCM_OB"/>
</dbReference>
<evidence type="ECO:0000256" key="13">
    <source>
        <dbReference type="RuleBase" id="RU004070"/>
    </source>
</evidence>
<feature type="region of interest" description="Disordered" evidence="15">
    <location>
        <begin position="187"/>
        <end position="244"/>
    </location>
</feature>
<feature type="domain" description="MCM C-terminal AAA(+) ATPase" evidence="16">
    <location>
        <begin position="650"/>
        <end position="858"/>
    </location>
</feature>
<dbReference type="SUPFAM" id="SSF50249">
    <property type="entry name" value="Nucleic acid-binding proteins"/>
    <property type="match status" value="1"/>
</dbReference>
<evidence type="ECO:0000256" key="1">
    <source>
        <dbReference type="ARBA" id="ARBA00004123"/>
    </source>
</evidence>
<dbReference type="GO" id="GO:0003688">
    <property type="term" value="F:DNA replication origin binding"/>
    <property type="evidence" value="ECO:0007669"/>
    <property type="project" value="EnsemblFungi"/>
</dbReference>
<comment type="subunit">
    <text evidence="14">Component of the MCM2-7 complex.</text>
</comment>
<dbReference type="GO" id="GO:1902969">
    <property type="term" value="P:mitotic DNA replication"/>
    <property type="evidence" value="ECO:0007669"/>
    <property type="project" value="EnsemblFungi"/>
</dbReference>
<dbReference type="GO" id="GO:0005656">
    <property type="term" value="C:nuclear pre-replicative complex"/>
    <property type="evidence" value="ECO:0007669"/>
    <property type="project" value="EnsemblFungi"/>
</dbReference>
<keyword evidence="6 14" id="KW-0378">Hydrolase</keyword>
<feature type="compositionally biased region" description="Basic and acidic residues" evidence="15">
    <location>
        <begin position="132"/>
        <end position="144"/>
    </location>
</feature>
<dbReference type="FunFam" id="3.30.1640.10:FF:000009">
    <property type="entry name" value="DNA helicase"/>
    <property type="match status" value="1"/>
</dbReference>
<dbReference type="GO" id="GO:1990518">
    <property type="term" value="F:single-stranded 3'-5' DNA helicase activity"/>
    <property type="evidence" value="ECO:0007669"/>
    <property type="project" value="EnsemblFungi"/>
</dbReference>
<dbReference type="SUPFAM" id="SSF52540">
    <property type="entry name" value="P-loop containing nucleoside triphosphate hydrolases"/>
    <property type="match status" value="1"/>
</dbReference>
<dbReference type="GO" id="GO:0071162">
    <property type="term" value="C:CMG complex"/>
    <property type="evidence" value="ECO:0007669"/>
    <property type="project" value="EnsemblFungi"/>
</dbReference>
<organism evidence="17 18">
    <name type="scientific">Rasamsonia emersonii (strain ATCC 16479 / CBS 393.64 / IMI 116815)</name>
    <dbReference type="NCBI Taxonomy" id="1408163"/>
    <lineage>
        <taxon>Eukaryota</taxon>
        <taxon>Fungi</taxon>
        <taxon>Dikarya</taxon>
        <taxon>Ascomycota</taxon>
        <taxon>Pezizomycotina</taxon>
        <taxon>Eurotiomycetes</taxon>
        <taxon>Eurotiomycetidae</taxon>
        <taxon>Eurotiales</taxon>
        <taxon>Trichocomaceae</taxon>
        <taxon>Rasamsonia</taxon>
    </lineage>
</organism>
<dbReference type="GO" id="GO:0097373">
    <property type="term" value="C:MCM core complex"/>
    <property type="evidence" value="ECO:0007669"/>
    <property type="project" value="EnsemblFungi"/>
</dbReference>
<proteinExistence type="inferred from homology"/>
<evidence type="ECO:0000313" key="18">
    <source>
        <dbReference type="Proteomes" id="UP000053958"/>
    </source>
</evidence>
<dbReference type="PANTHER" id="PTHR11630">
    <property type="entry name" value="DNA REPLICATION LICENSING FACTOR MCM FAMILY MEMBER"/>
    <property type="match status" value="1"/>
</dbReference>
<feature type="region of interest" description="Disordered" evidence="15">
    <location>
        <begin position="1"/>
        <end position="21"/>
    </location>
</feature>
<dbReference type="GO" id="GO:0009378">
    <property type="term" value="F:four-way junction helicase activity"/>
    <property type="evidence" value="ECO:0007669"/>
    <property type="project" value="EnsemblFungi"/>
</dbReference>
<dbReference type="InterPro" id="IPR001208">
    <property type="entry name" value="MCM_dom"/>
</dbReference>
<dbReference type="Gene3D" id="1.20.58.870">
    <property type="match status" value="1"/>
</dbReference>
<evidence type="ECO:0000256" key="2">
    <source>
        <dbReference type="ARBA" id="ARBA00008010"/>
    </source>
</evidence>
<dbReference type="Gene3D" id="2.40.50.140">
    <property type="entry name" value="Nucleic acid-binding proteins"/>
    <property type="match status" value="1"/>
</dbReference>
<dbReference type="GO" id="GO:0043596">
    <property type="term" value="C:nuclear replication fork"/>
    <property type="evidence" value="ECO:0007669"/>
    <property type="project" value="EnsemblFungi"/>
</dbReference>
<dbReference type="SMART" id="SM00350">
    <property type="entry name" value="MCM"/>
    <property type="match status" value="1"/>
</dbReference>
<dbReference type="GO" id="GO:0006267">
    <property type="term" value="P:pre-replicative complex assembly involved in nuclear cell cycle DNA replication"/>
    <property type="evidence" value="ECO:0007669"/>
    <property type="project" value="EnsemblFungi"/>
</dbReference>
<dbReference type="GO" id="GO:0016887">
    <property type="term" value="F:ATP hydrolysis activity"/>
    <property type="evidence" value="ECO:0007669"/>
    <property type="project" value="EnsemblFungi"/>
</dbReference>
<dbReference type="GO" id="GO:0005737">
    <property type="term" value="C:cytoplasm"/>
    <property type="evidence" value="ECO:0007669"/>
    <property type="project" value="EnsemblFungi"/>
</dbReference>
<keyword evidence="5 13" id="KW-0547">Nucleotide-binding</keyword>
<sequence>MRLGSSQQPLPASRRAAGCSLGGCARPAATRPFTANGIVRRANSQDGRQLAAAEGCCCTGHCPPGTRQQPVMPARTISGLPDQASAVHPNHLTRERRPYVSPTRRASWSRRSQRALQREVADFAPSSFSTGKQDRRKKEEEKKRLPPTHLQATLLSEHDHSPPWLVPGPAPTMSSLFDAVLQSELGSSASAGGRERQWPRSDQPSSSRPQLTSETNGPMSDVQGFPDDEVVGPNGAVNRLRNPYASAPPPVVDLAGEKVQQAFEDFLETYVEEPTSSAPPPPSSSQILSDKYYIAQIHGMVKFNLSTLYVDFNHLSSADNQILADAIANQYYRFHPFLIRALHNLIAKYEPEYFASHRQASSNSSQPSSSVMAANAIDSRQDEAPADRQSVRVGILQPPVGFQVTAIANLSHRQAALRLGHGDQDIGNPPELSLGTFICEACKAPVANVEQTFKYTEPSQCPNPTCGNRTGWRLDIGKSTFVDWQKVKLQESSHEIPTGSMPRTMDIIVRGEMVDRAKAGEKCIFTGTLIVVPDVSQLGLPGVRPEASRDNGAFRGGDVGGGGVTGLKSLGVRDLTYRLAFLACMVTPDLTTPGQPTNQQLSGQSHNIVASLNQIDQPLEDDEKAQETLLQTMTPSEVQDLKKLVHSEYIYSRLVDSIAPMIYGHRQIKKGLLLQLIGGVSKNTEQEGMQLRGDINICIVGDPSTSKSQFLKYICSLHPRAVYTSGKASSAAGLTASVVKDAETGEFTIEAGALMLANGGGICAIDEFDKMDISDQVAIHEAMEQQTISIAKAGIHTTLNARASILAAANPVGGRYNPKATLRANLNLSPAIMSRFDLFFVIRDEPNETVDRNLAEHIVNVHMNRDEAVQPELSTEQLQRYIRFARTFKPVFTEEAKALLVEKYKELRANDAQGGIGRSSYRITVRQLESLIRLSEAVAKANCVEEIVPSFVQEAYDLLRQSIVTVEKDDVDVGDEEEEAAGRRDDGDDEMADARDRDGDSPMRDEGEDGAGQQQQQQQSRPKTKITYDKYMKILNLLVRRVNEDESRTGEGVEQEELLVWYLEQIESELNSEEDLERERDLAVKVLKRMVKDNILMPIRGEGLMDEDGQQQGQSQSVVYVLHPNCAIEEM</sequence>
<dbReference type="Pfam" id="PF14551">
    <property type="entry name" value="MCM_N"/>
    <property type="match status" value="1"/>
</dbReference>
<dbReference type="GO" id="GO:0006270">
    <property type="term" value="P:DNA replication initiation"/>
    <property type="evidence" value="ECO:0007669"/>
    <property type="project" value="UniProtKB-UniRule"/>
</dbReference>
<dbReference type="FunFam" id="1.20.58.870:FF:000002">
    <property type="entry name" value="DNA helicase"/>
    <property type="match status" value="1"/>
</dbReference>
<dbReference type="InterPro" id="IPR041562">
    <property type="entry name" value="MCM_lid"/>
</dbReference>
<feature type="compositionally biased region" description="Basic and acidic residues" evidence="15">
    <location>
        <begin position="980"/>
        <end position="1005"/>
    </location>
</feature>
<feature type="compositionally biased region" description="Low complexity" evidence="15">
    <location>
        <begin position="200"/>
        <end position="210"/>
    </location>
</feature>
<dbReference type="AlphaFoldDB" id="A0A0F4YNQ0"/>
<comment type="caution">
    <text evidence="17">The sequence shown here is derived from an EMBL/GenBank/DDBJ whole genome shotgun (WGS) entry which is preliminary data.</text>
</comment>
<dbReference type="Gene3D" id="3.40.50.300">
    <property type="entry name" value="P-loop containing nucleotide triphosphate hydrolases"/>
    <property type="match status" value="1"/>
</dbReference>
<keyword evidence="18" id="KW-1185">Reference proteome</keyword>
<feature type="compositionally biased region" description="Polar residues" evidence="15">
    <location>
        <begin position="1"/>
        <end position="10"/>
    </location>
</feature>
<dbReference type="FunFam" id="3.40.50.300:FF:000115">
    <property type="entry name" value="DNA helicase"/>
    <property type="match status" value="1"/>
</dbReference>
<keyword evidence="9 13" id="KW-0238">DNA-binding</keyword>
<comment type="subcellular location">
    <subcellularLocation>
        <location evidence="1 14">Nucleus</location>
    </subcellularLocation>
</comment>
<feature type="compositionally biased region" description="Acidic residues" evidence="15">
    <location>
        <begin position="969"/>
        <end position="979"/>
    </location>
</feature>
<keyword evidence="10" id="KW-0539">Nucleus</keyword>